<protein>
    <recommendedName>
        <fullName evidence="3">Striatin N-terminal domain-containing protein</fullName>
    </recommendedName>
</protein>
<proteinExistence type="predicted"/>
<feature type="region of interest" description="Disordered" evidence="2">
    <location>
        <begin position="163"/>
        <end position="220"/>
    </location>
</feature>
<sequence>MTQPNGGPSQYTLPGVINYLTSEFTNLERFKIMTNIEKSEMKYRIIQLQGELNSLKFVNNKQAARIFSLEQENQRLREKLHQSDSGEGVSARRDDYVDPTIPGELPDVDLEVVKKTRAQLAQSMKEIVHLLKTPSVKSINSLNLPGPDDSQPSEFEVLMHNSEPEEEIGFSESSPQQQPQPQQQSRSKAIPKYFGDDESGKISSAKSDTNRDVNNVDTSKSAPEALVEPVYIAPQSDIIVNYESDDLDTVVDGDVDHSKPQGPQKSFVYGDYKITLATSDSEKVAVEIIAGSRVILGQKVHLKQVSALENLIQVYPVSVETDGAALLLVDRDQGVISLLLTTDGAMELTLHQVRGITQADIVEFISGDGASHTDFGLVVSGIHGRGPQGFFSQVFHIYYANGGIQSEQVGHFIAEFFFSGSNEGPTIEFSQWHINLDANVSPVTVPKPGALTVCNNPVLAKYELEYLVDGVPHRLNLVSQQFTQG</sequence>
<dbReference type="InterPro" id="IPR051488">
    <property type="entry name" value="WD_repeat_striatin"/>
</dbReference>
<dbReference type="EMBL" id="SWFT01000036">
    <property type="protein sequence ID" value="KAA8906226.1"/>
    <property type="molecule type" value="Genomic_DNA"/>
</dbReference>
<evidence type="ECO:0000313" key="4">
    <source>
        <dbReference type="EMBL" id="KAA8906226.1"/>
    </source>
</evidence>
<dbReference type="Proteomes" id="UP000449547">
    <property type="component" value="Unassembled WGS sequence"/>
</dbReference>
<gene>
    <name evidence="4" type="ORF">DIURU_001168</name>
</gene>
<dbReference type="VEuPathDB" id="FungiDB:DIURU_001168"/>
<evidence type="ECO:0000259" key="3">
    <source>
        <dbReference type="Pfam" id="PF08232"/>
    </source>
</evidence>
<organism evidence="4 5">
    <name type="scientific">Diutina rugosa</name>
    <name type="common">Yeast</name>
    <name type="synonym">Candida rugosa</name>
    <dbReference type="NCBI Taxonomy" id="5481"/>
    <lineage>
        <taxon>Eukaryota</taxon>
        <taxon>Fungi</taxon>
        <taxon>Dikarya</taxon>
        <taxon>Ascomycota</taxon>
        <taxon>Saccharomycotina</taxon>
        <taxon>Pichiomycetes</taxon>
        <taxon>Debaryomycetaceae</taxon>
        <taxon>Diutina</taxon>
    </lineage>
</organism>
<evidence type="ECO:0000256" key="2">
    <source>
        <dbReference type="SAM" id="MobiDB-lite"/>
    </source>
</evidence>
<feature type="region of interest" description="Disordered" evidence="2">
    <location>
        <begin position="79"/>
        <end position="102"/>
    </location>
</feature>
<evidence type="ECO:0000256" key="1">
    <source>
        <dbReference type="ARBA" id="ARBA00023054"/>
    </source>
</evidence>
<feature type="compositionally biased region" description="Low complexity" evidence="2">
    <location>
        <begin position="173"/>
        <end position="185"/>
    </location>
</feature>
<dbReference type="RefSeq" id="XP_034014046.1">
    <property type="nucleotide sequence ID" value="XM_034153682.1"/>
</dbReference>
<comment type="caution">
    <text evidence="4">The sequence shown here is derived from an EMBL/GenBank/DDBJ whole genome shotgun (WGS) entry which is preliminary data.</text>
</comment>
<dbReference type="PANTHER" id="PTHR15653:SF0">
    <property type="entry name" value="CONNECTOR OF KINASE TO AP-1, ISOFORM E"/>
    <property type="match status" value="1"/>
</dbReference>
<accession>A0A642UX78</accession>
<feature type="domain" description="Striatin N-terminal" evidence="3">
    <location>
        <begin position="12"/>
        <end position="134"/>
    </location>
</feature>
<dbReference type="OrthoDB" id="727118at2759"/>
<feature type="compositionally biased region" description="Basic and acidic residues" evidence="2">
    <location>
        <begin position="79"/>
        <end position="96"/>
    </location>
</feature>
<name>A0A642UX78_DIURU</name>
<dbReference type="PANTHER" id="PTHR15653">
    <property type="entry name" value="STRIATIN"/>
    <property type="match status" value="1"/>
</dbReference>
<keyword evidence="5" id="KW-1185">Reference proteome</keyword>
<feature type="compositionally biased region" description="Polar residues" evidence="2">
    <location>
        <begin position="201"/>
        <end position="220"/>
    </location>
</feature>
<dbReference type="GeneID" id="54779821"/>
<dbReference type="Pfam" id="PF08232">
    <property type="entry name" value="Striatin"/>
    <property type="match status" value="1"/>
</dbReference>
<reference evidence="4 5" key="1">
    <citation type="submission" date="2019-07" db="EMBL/GenBank/DDBJ databases">
        <title>Genome assembly of two rare yeast pathogens: Diutina rugosa and Trichomonascus ciferrii.</title>
        <authorList>
            <person name="Mixao V."/>
            <person name="Saus E."/>
            <person name="Hansen A."/>
            <person name="Lass-Flor C."/>
            <person name="Gabaldon T."/>
        </authorList>
    </citation>
    <scope>NUCLEOTIDE SEQUENCE [LARGE SCALE GENOMIC DNA]</scope>
    <source>
        <strain evidence="4 5">CBS 613</strain>
    </source>
</reference>
<dbReference type="InterPro" id="IPR013258">
    <property type="entry name" value="Striatin_N"/>
</dbReference>
<dbReference type="AlphaFoldDB" id="A0A642UX78"/>
<evidence type="ECO:0000313" key="5">
    <source>
        <dbReference type="Proteomes" id="UP000449547"/>
    </source>
</evidence>
<keyword evidence="1" id="KW-0175">Coiled coil</keyword>